<evidence type="ECO:0008006" key="2">
    <source>
        <dbReference type="Google" id="ProtNLM"/>
    </source>
</evidence>
<accession>X0Z7K0</accession>
<evidence type="ECO:0000313" key="1">
    <source>
        <dbReference type="EMBL" id="GAG65019.1"/>
    </source>
</evidence>
<protein>
    <recommendedName>
        <fullName evidence="2">Homing endonuclease LAGLIDADG domain-containing protein</fullName>
    </recommendedName>
</protein>
<comment type="caution">
    <text evidence="1">The sequence shown here is derived from an EMBL/GenBank/DDBJ whole genome shotgun (WGS) entry which is preliminary data.</text>
</comment>
<gene>
    <name evidence="1" type="ORF">S01H4_12569</name>
</gene>
<dbReference type="Gene3D" id="3.10.28.10">
    <property type="entry name" value="Homing endonucleases"/>
    <property type="match status" value="2"/>
</dbReference>
<reference evidence="1" key="1">
    <citation type="journal article" date="2014" name="Front. Microbiol.">
        <title>High frequency of phylogenetically diverse reductive dehalogenase-homologous genes in deep subseafloor sedimentary metagenomes.</title>
        <authorList>
            <person name="Kawai M."/>
            <person name="Futagami T."/>
            <person name="Toyoda A."/>
            <person name="Takaki Y."/>
            <person name="Nishi S."/>
            <person name="Hori S."/>
            <person name="Arai W."/>
            <person name="Tsubouchi T."/>
            <person name="Morono Y."/>
            <person name="Uchiyama I."/>
            <person name="Ito T."/>
            <person name="Fujiyama A."/>
            <person name="Inagaki F."/>
            <person name="Takami H."/>
        </authorList>
    </citation>
    <scope>NUCLEOTIDE SEQUENCE</scope>
    <source>
        <strain evidence="1">Expedition CK06-06</strain>
    </source>
</reference>
<dbReference type="EMBL" id="BART01005372">
    <property type="protein sequence ID" value="GAG65019.1"/>
    <property type="molecule type" value="Genomic_DNA"/>
</dbReference>
<sequence>MEEWLAGFVSADGTVGTDITKNQLHRIGYRMKPYIRIFQTVTPKNLAGFFEGDGCIIASITKKTNYYILNPKTSIAQ</sequence>
<dbReference type="AlphaFoldDB" id="X0Z7K0"/>
<dbReference type="InterPro" id="IPR027434">
    <property type="entry name" value="Homing_endonucl"/>
</dbReference>
<proteinExistence type="predicted"/>
<organism evidence="1">
    <name type="scientific">marine sediment metagenome</name>
    <dbReference type="NCBI Taxonomy" id="412755"/>
    <lineage>
        <taxon>unclassified sequences</taxon>
        <taxon>metagenomes</taxon>
        <taxon>ecological metagenomes</taxon>
    </lineage>
</organism>
<name>X0Z7K0_9ZZZZ</name>
<dbReference type="SUPFAM" id="SSF55608">
    <property type="entry name" value="Homing endonucleases"/>
    <property type="match status" value="2"/>
</dbReference>
<feature type="non-terminal residue" evidence="1">
    <location>
        <position position="77"/>
    </location>
</feature>